<dbReference type="InterPro" id="IPR036761">
    <property type="entry name" value="TTHA0802/YceI-like_sf"/>
</dbReference>
<comment type="caution">
    <text evidence="2">The sequence shown here is derived from an EMBL/GenBank/DDBJ whole genome shotgun (WGS) entry which is preliminary data.</text>
</comment>
<dbReference type="EMBL" id="JBHULI010000025">
    <property type="protein sequence ID" value="MFD2533223.1"/>
    <property type="molecule type" value="Genomic_DNA"/>
</dbReference>
<dbReference type="PANTHER" id="PTHR34406:SF1">
    <property type="entry name" value="PROTEIN YCEI"/>
    <property type="match status" value="1"/>
</dbReference>
<dbReference type="SUPFAM" id="SSF101874">
    <property type="entry name" value="YceI-like"/>
    <property type="match status" value="1"/>
</dbReference>
<feature type="domain" description="Lipid/polyisoprenoid-binding YceI-like" evidence="1">
    <location>
        <begin position="31"/>
        <end position="186"/>
    </location>
</feature>
<evidence type="ECO:0000313" key="3">
    <source>
        <dbReference type="Proteomes" id="UP001597460"/>
    </source>
</evidence>
<accession>A0ABW5JKE2</accession>
<gene>
    <name evidence="2" type="ORF">ACFSVN_12285</name>
</gene>
<dbReference type="RefSeq" id="WP_390303126.1">
    <property type="nucleotide sequence ID" value="NZ_JBHULI010000025.1"/>
</dbReference>
<reference evidence="3" key="1">
    <citation type="journal article" date="2019" name="Int. J. Syst. Evol. Microbiol.">
        <title>The Global Catalogue of Microorganisms (GCM) 10K type strain sequencing project: providing services to taxonomists for standard genome sequencing and annotation.</title>
        <authorList>
            <consortium name="The Broad Institute Genomics Platform"/>
            <consortium name="The Broad Institute Genome Sequencing Center for Infectious Disease"/>
            <person name="Wu L."/>
            <person name="Ma J."/>
        </authorList>
    </citation>
    <scope>NUCLEOTIDE SEQUENCE [LARGE SCALE GENOMIC DNA]</scope>
    <source>
        <strain evidence="3">KCTC 52042</strain>
    </source>
</reference>
<sequence>MVTKTITVFIFLLFFQLQIEVFSQDVNSNTVYYSDSGTAEFTSDVPLHSFTGRSDHLTGMINPQENLIDFYLDLNTLKTGIGKRDRDMYSTLNADEHPFAEFTGSMDSPGLPTAGEETTVTATGEFTINDITKAMSVDGTLTDTAEGIRLKATFPILLSDFNIEPPGILFYRVNDEQTVEIDILLKPMQRDEL</sequence>
<name>A0ABW5JKE2_9BACT</name>
<dbReference type="Gene3D" id="2.40.128.110">
    <property type="entry name" value="Lipid/polyisoprenoid-binding, YceI-like"/>
    <property type="match status" value="1"/>
</dbReference>
<proteinExistence type="predicted"/>
<dbReference type="PANTHER" id="PTHR34406">
    <property type="entry name" value="PROTEIN YCEI"/>
    <property type="match status" value="1"/>
</dbReference>
<dbReference type="Pfam" id="PF04264">
    <property type="entry name" value="YceI"/>
    <property type="match status" value="1"/>
</dbReference>
<dbReference type="Proteomes" id="UP001597460">
    <property type="component" value="Unassembled WGS sequence"/>
</dbReference>
<organism evidence="2 3">
    <name type="scientific">Gracilimonas halophila</name>
    <dbReference type="NCBI Taxonomy" id="1834464"/>
    <lineage>
        <taxon>Bacteria</taxon>
        <taxon>Pseudomonadati</taxon>
        <taxon>Balneolota</taxon>
        <taxon>Balneolia</taxon>
        <taxon>Balneolales</taxon>
        <taxon>Balneolaceae</taxon>
        <taxon>Gracilimonas</taxon>
    </lineage>
</organism>
<dbReference type="SMART" id="SM00867">
    <property type="entry name" value="YceI"/>
    <property type="match status" value="1"/>
</dbReference>
<evidence type="ECO:0000259" key="1">
    <source>
        <dbReference type="SMART" id="SM00867"/>
    </source>
</evidence>
<dbReference type="InterPro" id="IPR007372">
    <property type="entry name" value="Lipid/polyisoprenoid-bd_YceI"/>
</dbReference>
<protein>
    <submittedName>
        <fullName evidence="2">YceI family protein</fullName>
    </submittedName>
</protein>
<evidence type="ECO:0000313" key="2">
    <source>
        <dbReference type="EMBL" id="MFD2533223.1"/>
    </source>
</evidence>
<keyword evidence="3" id="KW-1185">Reference proteome</keyword>